<dbReference type="PANTHER" id="PTHR11559">
    <property type="entry name" value="CARBOXYLESTERASE"/>
    <property type="match status" value="1"/>
</dbReference>
<feature type="region of interest" description="Disordered" evidence="3">
    <location>
        <begin position="1069"/>
        <end position="1090"/>
    </location>
</feature>
<organism evidence="6 7">
    <name type="scientific">Armillaria ostoyae</name>
    <name type="common">Armillaria root rot fungus</name>
    <dbReference type="NCBI Taxonomy" id="47428"/>
    <lineage>
        <taxon>Eukaryota</taxon>
        <taxon>Fungi</taxon>
        <taxon>Dikarya</taxon>
        <taxon>Basidiomycota</taxon>
        <taxon>Agaricomycotina</taxon>
        <taxon>Agaricomycetes</taxon>
        <taxon>Agaricomycetidae</taxon>
        <taxon>Agaricales</taxon>
        <taxon>Marasmiineae</taxon>
        <taxon>Physalacriaceae</taxon>
        <taxon>Armillaria</taxon>
    </lineage>
</organism>
<dbReference type="InterPro" id="IPR019826">
    <property type="entry name" value="Carboxylesterase_B_AS"/>
</dbReference>
<feature type="chain" id="PRO_5013103286" description="Carboxylesterase type B domain-containing protein" evidence="4">
    <location>
        <begin position="16"/>
        <end position="1139"/>
    </location>
</feature>
<feature type="signal peptide" evidence="4">
    <location>
        <begin position="1"/>
        <end position="15"/>
    </location>
</feature>
<feature type="domain" description="Carboxylesterase type B" evidence="5">
    <location>
        <begin position="27"/>
        <end position="512"/>
    </location>
</feature>
<dbReference type="OrthoDB" id="408631at2759"/>
<dbReference type="SUPFAM" id="SSF53474">
    <property type="entry name" value="alpha/beta-Hydrolases"/>
    <property type="match status" value="2"/>
</dbReference>
<dbReference type="InterPro" id="IPR029058">
    <property type="entry name" value="AB_hydrolase_fold"/>
</dbReference>
<dbReference type="Gene3D" id="3.40.50.1820">
    <property type="entry name" value="alpha/beta hydrolase"/>
    <property type="match status" value="2"/>
</dbReference>
<dbReference type="PROSITE" id="PS00122">
    <property type="entry name" value="CARBOXYLESTERASE_B_1"/>
    <property type="match status" value="2"/>
</dbReference>
<dbReference type="STRING" id="47428.A0A284RRR4"/>
<evidence type="ECO:0000256" key="4">
    <source>
        <dbReference type="SAM" id="SignalP"/>
    </source>
</evidence>
<dbReference type="OMA" id="YHESELQ"/>
<name>A0A284RRR4_ARMOS</name>
<keyword evidence="2" id="KW-0378">Hydrolase</keyword>
<feature type="domain" description="Carboxylesterase type B" evidence="5">
    <location>
        <begin position="600"/>
        <end position="1100"/>
    </location>
</feature>
<proteinExistence type="inferred from homology"/>
<evidence type="ECO:0000313" key="6">
    <source>
        <dbReference type="EMBL" id="SJL11453.1"/>
    </source>
</evidence>
<dbReference type="AlphaFoldDB" id="A0A284RRR4"/>
<sequence>MKTLFVLLAVHLAYAVNVSPTSSLGPVVNLGYALYAGNTTSPAGLEDGPVVFYGNIPYAQPPVGDLRWRAPRMLNEETQTSQVVDARGWGPPCLQHPAMVGIGSEDCLKVNVWKPRTASEGDALPVAVYIHGGGFNANSPQGFPLYDWVEQRGKLVGVSITYRLGLLGFLGGSLLATDGDLNVGLLDQRSALEWIQRHISKFGGDPNDVTIYGESAGGASMVMQVTAYGGTRPVPFKRVVAQSIGFGPTLTETEVETAFLHASKIIGCSSSDNVMSCLRRASLGALVSAINSMPTNPSYQFSPVIEGPTGFLPGLPSRLIESGNFSTVEFIGGHCANDGRTFAGGAPEDFVTDSDIERLVFSRWPAVSNATMAKALTLYPSPQISGSPFATQYDRAWTMAGEIVFTCMDWYLAESLVSRGVKNVFSYSWDAPDTVLYNAKPYLGAMHTSDLYYLFSGTNTFGNAGNTFTPFNTSEATLSREAIKYWTAFASTGDPSSDQDVHVPLWEKYVRSDALRRMVLSRGNDTATGSHMETVPDDEIARLFLSYDESILRYNNVPTMSWTTKRSPSSSRQVMDLLFFLVLIPSVFALENFTSNLGPIVDLGYTAFVGNDTSPSGIRHGPVIFFGGIPFAQPPVGALRWRAPRSMDEYVVNHEIVDARNWGPPCLQVPAMVGIGSEDCLTLNVWKPRNANKGDALPVAVYIHVGWGLLFQCKTNFLHKIMQKSDQNPSRLKVSHSYRLGILGFLGGHLVATDGDLNVGLLDQRAALEWIQRHIDSFGGDPGNVTIYGESAGGASVMMQITAYGGTRPLPFKRAVAQSIAFGPTRTDVEVEETFSNVAQLIGCPSHGTNALKCLRKASLGAIVSASNRLPTTEPSQFAPVVEGPAGFMPGLPTRLIASGNFSPVEYIGGHCTGDGRTFTLGQPDDFQTDEDVKTLILYWWPALSNSTLRKVLKLYPSPDVPRSPFSTQWDRVSMIARDIDFWCLNWFLAEKLTDSGVDNVYSYAWDAPDTVLYEAQPYLGAMHTSDVYYLFSGTNTFENAGNTFTPFNTSEAILAKEAIAYWTTFASSGDPSSFESATSSPSSSSWEKYVTPNNTRQRMVFIRGNDTMTASRMKSITGAEIDRCKFWMSEDVIAELRI</sequence>
<evidence type="ECO:0000256" key="2">
    <source>
        <dbReference type="ARBA" id="ARBA00022801"/>
    </source>
</evidence>
<reference evidence="7" key="1">
    <citation type="journal article" date="2017" name="Nat. Ecol. Evol.">
        <title>Genome expansion and lineage-specific genetic innovations in the forest pathogenic fungi Armillaria.</title>
        <authorList>
            <person name="Sipos G."/>
            <person name="Prasanna A.N."/>
            <person name="Walter M.C."/>
            <person name="O'Connor E."/>
            <person name="Balint B."/>
            <person name="Krizsan K."/>
            <person name="Kiss B."/>
            <person name="Hess J."/>
            <person name="Varga T."/>
            <person name="Slot J."/>
            <person name="Riley R."/>
            <person name="Boka B."/>
            <person name="Rigling D."/>
            <person name="Barry K."/>
            <person name="Lee J."/>
            <person name="Mihaltcheva S."/>
            <person name="LaButti K."/>
            <person name="Lipzen A."/>
            <person name="Waldron R."/>
            <person name="Moloney N.M."/>
            <person name="Sperisen C."/>
            <person name="Kredics L."/>
            <person name="Vagvoelgyi C."/>
            <person name="Patrignani A."/>
            <person name="Fitzpatrick D."/>
            <person name="Nagy I."/>
            <person name="Doyle S."/>
            <person name="Anderson J.B."/>
            <person name="Grigoriev I.V."/>
            <person name="Gueldener U."/>
            <person name="Muensterkoetter M."/>
            <person name="Nagy L.G."/>
        </authorList>
    </citation>
    <scope>NUCLEOTIDE SEQUENCE [LARGE SCALE GENOMIC DNA]</scope>
    <source>
        <strain evidence="7">C18/9</strain>
    </source>
</reference>
<dbReference type="GO" id="GO:0016787">
    <property type="term" value="F:hydrolase activity"/>
    <property type="evidence" value="ECO:0007669"/>
    <property type="project" value="UniProtKB-KW"/>
</dbReference>
<dbReference type="InterPro" id="IPR002018">
    <property type="entry name" value="CarbesteraseB"/>
</dbReference>
<keyword evidence="4" id="KW-0732">Signal</keyword>
<feature type="compositionally biased region" description="Low complexity" evidence="3">
    <location>
        <begin position="1073"/>
        <end position="1086"/>
    </location>
</feature>
<protein>
    <recommendedName>
        <fullName evidence="5">Carboxylesterase type B domain-containing protein</fullName>
    </recommendedName>
</protein>
<dbReference type="PROSITE" id="PS00941">
    <property type="entry name" value="CARBOXYLESTERASE_B_2"/>
    <property type="match status" value="1"/>
</dbReference>
<dbReference type="Proteomes" id="UP000219338">
    <property type="component" value="Unassembled WGS sequence"/>
</dbReference>
<dbReference type="Pfam" id="PF00135">
    <property type="entry name" value="COesterase"/>
    <property type="match status" value="2"/>
</dbReference>
<dbReference type="InterPro" id="IPR019819">
    <property type="entry name" value="Carboxylesterase_B_CS"/>
</dbReference>
<dbReference type="EMBL" id="FUEG01000014">
    <property type="protein sequence ID" value="SJL11453.1"/>
    <property type="molecule type" value="Genomic_DNA"/>
</dbReference>
<evidence type="ECO:0000256" key="1">
    <source>
        <dbReference type="ARBA" id="ARBA00005964"/>
    </source>
</evidence>
<accession>A0A284RRR4</accession>
<gene>
    <name evidence="6" type="ORF">ARMOST_14857</name>
</gene>
<dbReference type="InterPro" id="IPR050309">
    <property type="entry name" value="Type-B_Carboxylest/Lipase"/>
</dbReference>
<keyword evidence="7" id="KW-1185">Reference proteome</keyword>
<evidence type="ECO:0000259" key="5">
    <source>
        <dbReference type="Pfam" id="PF00135"/>
    </source>
</evidence>
<evidence type="ECO:0000313" key="7">
    <source>
        <dbReference type="Proteomes" id="UP000219338"/>
    </source>
</evidence>
<evidence type="ECO:0000256" key="3">
    <source>
        <dbReference type="SAM" id="MobiDB-lite"/>
    </source>
</evidence>
<comment type="similarity">
    <text evidence="1">Belongs to the type-B carboxylesterase/lipase family.</text>
</comment>